<comment type="similarity">
    <text evidence="1 5">Belongs to the flavin oxidoreductase frp family.</text>
</comment>
<dbReference type="OrthoDB" id="9775805at2"/>
<dbReference type="PANTHER" id="PTHR43425">
    <property type="entry name" value="OXYGEN-INSENSITIVE NADPH NITROREDUCTASE"/>
    <property type="match status" value="1"/>
</dbReference>
<dbReference type="InterPro" id="IPR029479">
    <property type="entry name" value="Nitroreductase"/>
</dbReference>
<evidence type="ECO:0000256" key="5">
    <source>
        <dbReference type="PIRNR" id="PIRNR005426"/>
    </source>
</evidence>
<accession>A0A660E5F1</accession>
<protein>
    <submittedName>
        <fullName evidence="7">NADPH-dependent oxidoreductase [Lactobacillus sp.]</fullName>
    </submittedName>
</protein>
<dbReference type="PIRSF" id="PIRSF005426">
    <property type="entry name" value="Frp"/>
    <property type="match status" value="1"/>
</dbReference>
<dbReference type="Proteomes" id="UP000289996">
    <property type="component" value="Unassembled WGS sequence"/>
</dbReference>
<organism evidence="7 8">
    <name type="scientific">Lactiplantibacillus mudanjiangensis</name>
    <dbReference type="NCBI Taxonomy" id="1296538"/>
    <lineage>
        <taxon>Bacteria</taxon>
        <taxon>Bacillati</taxon>
        <taxon>Bacillota</taxon>
        <taxon>Bacilli</taxon>
        <taxon>Lactobacillales</taxon>
        <taxon>Lactobacillaceae</taxon>
        <taxon>Lactiplantibacillus</taxon>
    </lineage>
</organism>
<feature type="domain" description="Nitroreductase" evidence="6">
    <location>
        <begin position="11"/>
        <end position="163"/>
    </location>
</feature>
<dbReference type="InterPro" id="IPR016446">
    <property type="entry name" value="Flavin_OxRdtase_Frp"/>
</dbReference>
<keyword evidence="2 5" id="KW-0285">Flavoprotein</keyword>
<dbReference type="Gene3D" id="3.40.109.10">
    <property type="entry name" value="NADH Oxidase"/>
    <property type="match status" value="1"/>
</dbReference>
<keyword evidence="8" id="KW-1185">Reference proteome</keyword>
<name>A0A660E5F1_9LACO</name>
<dbReference type="SUPFAM" id="SSF55469">
    <property type="entry name" value="FMN-dependent nitroreductase-like"/>
    <property type="match status" value="1"/>
</dbReference>
<keyword evidence="5" id="KW-0521">NADP</keyword>
<reference evidence="7 8" key="1">
    <citation type="submission" date="2018-11" db="EMBL/GenBank/DDBJ databases">
        <authorList>
            <person name="Wuyts S."/>
        </authorList>
    </citation>
    <scope>NUCLEOTIDE SEQUENCE [LARGE SCALE GENOMIC DNA]</scope>
    <source>
        <strain evidence="7">Lactobacillus mudanjiangensis AMBF249</strain>
    </source>
</reference>
<dbReference type="InterPro" id="IPR000415">
    <property type="entry name" value="Nitroreductase-like"/>
</dbReference>
<dbReference type="Pfam" id="PF00881">
    <property type="entry name" value="Nitroreductase"/>
    <property type="match status" value="1"/>
</dbReference>
<evidence type="ECO:0000256" key="4">
    <source>
        <dbReference type="ARBA" id="ARBA00023002"/>
    </source>
</evidence>
<evidence type="ECO:0000313" key="7">
    <source>
        <dbReference type="EMBL" id="VDG28272.1"/>
    </source>
</evidence>
<keyword evidence="3 5" id="KW-0288">FMN</keyword>
<sequence length="253" mass="27954">MSNRVIDTLNAHRTRRNFTDQAVSDETLATIVTTAQQAPTSQYLQAYSLVEVTDPTVRQRLASITTKKTVAGKGRLLVVLADQNRNVQLAATPTAKRALTELDRFMGSVEDATLFTEAMVMVTESLGLGSVVLGSINNDTQAVIELLNLPALTLPVFGFQIGYPATTPERKPRLGLDAILFKDRYAQPASYQASLTAFDQQLHDYYQQRGSHARDEHLSQMTQEALGSSAKRHDFLKIARQQGFLPELTELSD</sequence>
<evidence type="ECO:0000313" key="8">
    <source>
        <dbReference type="Proteomes" id="UP000289996"/>
    </source>
</evidence>
<proteinExistence type="inferred from homology"/>
<dbReference type="AlphaFoldDB" id="A0A660E5F1"/>
<dbReference type="GO" id="GO:0016491">
    <property type="term" value="F:oxidoreductase activity"/>
    <property type="evidence" value="ECO:0007669"/>
    <property type="project" value="UniProtKB-UniRule"/>
</dbReference>
<evidence type="ECO:0000256" key="3">
    <source>
        <dbReference type="ARBA" id="ARBA00022643"/>
    </source>
</evidence>
<evidence type="ECO:0000259" key="6">
    <source>
        <dbReference type="Pfam" id="PF00881"/>
    </source>
</evidence>
<dbReference type="PANTHER" id="PTHR43425:SF2">
    <property type="entry name" value="OXYGEN-INSENSITIVE NADPH NITROREDUCTASE"/>
    <property type="match status" value="1"/>
</dbReference>
<evidence type="ECO:0000256" key="2">
    <source>
        <dbReference type="ARBA" id="ARBA00022630"/>
    </source>
</evidence>
<evidence type="ECO:0000256" key="1">
    <source>
        <dbReference type="ARBA" id="ARBA00008366"/>
    </source>
</evidence>
<keyword evidence="4 5" id="KW-0560">Oxidoreductase</keyword>
<dbReference type="EMBL" id="UYIG01000112">
    <property type="protein sequence ID" value="VDG28272.1"/>
    <property type="molecule type" value="Genomic_DNA"/>
</dbReference>
<gene>
    <name evidence="7" type="ORF">MUDAN_MDHGFNIF_00468</name>
</gene>
<dbReference type="RefSeq" id="WP_130844969.1">
    <property type="nucleotide sequence ID" value="NZ_BJDY01000004.1"/>
</dbReference>